<feature type="region of interest" description="Disordered" evidence="1">
    <location>
        <begin position="1"/>
        <end position="70"/>
    </location>
</feature>
<dbReference type="AlphaFoldDB" id="A0A412XCV1"/>
<proteinExistence type="predicted"/>
<evidence type="ECO:0000313" key="3">
    <source>
        <dbReference type="Proteomes" id="UP000285343"/>
    </source>
</evidence>
<reference evidence="2 3" key="1">
    <citation type="submission" date="2018-08" db="EMBL/GenBank/DDBJ databases">
        <title>A genome reference for cultivated species of the human gut microbiota.</title>
        <authorList>
            <person name="Zou Y."/>
            <person name="Xue W."/>
            <person name="Luo G."/>
        </authorList>
    </citation>
    <scope>NUCLEOTIDE SEQUENCE [LARGE SCALE GENOMIC DNA]</scope>
    <source>
        <strain evidence="2 3">AF14-42</strain>
    </source>
</reference>
<protein>
    <submittedName>
        <fullName evidence="2">Uncharacterized protein</fullName>
    </submittedName>
</protein>
<sequence>MSSDVRKGASKQVGNTRAAGKKSRGRRGDVPQGKGQTACMARKKKGAGTAAHAEQRELKPPVFSCGPSYT</sequence>
<dbReference type="Proteomes" id="UP000285343">
    <property type="component" value="Unassembled WGS sequence"/>
</dbReference>
<gene>
    <name evidence="2" type="ORF">DWW14_13365</name>
</gene>
<dbReference type="EMBL" id="QRZC01000018">
    <property type="protein sequence ID" value="RGV40959.1"/>
    <property type="molecule type" value="Genomic_DNA"/>
</dbReference>
<name>A0A412XCV1_BACUN</name>
<evidence type="ECO:0000313" key="2">
    <source>
        <dbReference type="EMBL" id="RGV40959.1"/>
    </source>
</evidence>
<accession>A0A412XCV1</accession>
<evidence type="ECO:0000256" key="1">
    <source>
        <dbReference type="SAM" id="MobiDB-lite"/>
    </source>
</evidence>
<organism evidence="2 3">
    <name type="scientific">Bacteroides uniformis</name>
    <dbReference type="NCBI Taxonomy" id="820"/>
    <lineage>
        <taxon>Bacteria</taxon>
        <taxon>Pseudomonadati</taxon>
        <taxon>Bacteroidota</taxon>
        <taxon>Bacteroidia</taxon>
        <taxon>Bacteroidales</taxon>
        <taxon>Bacteroidaceae</taxon>
        <taxon>Bacteroides</taxon>
    </lineage>
</organism>
<comment type="caution">
    <text evidence="2">The sequence shown here is derived from an EMBL/GenBank/DDBJ whole genome shotgun (WGS) entry which is preliminary data.</text>
</comment>